<accession>A0A1I5ICG8</accession>
<dbReference type="RefSeq" id="WP_210186769.1">
    <property type="nucleotide sequence ID" value="NZ_FOVR01000008.1"/>
</dbReference>
<dbReference type="Proteomes" id="UP000199236">
    <property type="component" value="Unassembled WGS sequence"/>
</dbReference>
<dbReference type="InterPro" id="IPR050595">
    <property type="entry name" value="Bact_response_regulator"/>
</dbReference>
<evidence type="ECO:0000256" key="2">
    <source>
        <dbReference type="ARBA" id="ARBA00023015"/>
    </source>
</evidence>
<dbReference type="GO" id="GO:0000160">
    <property type="term" value="P:phosphorelay signal transduction system"/>
    <property type="evidence" value="ECO:0007669"/>
    <property type="project" value="InterPro"/>
</dbReference>
<dbReference type="PANTHER" id="PTHR44591:SF3">
    <property type="entry name" value="RESPONSE REGULATORY DOMAIN-CONTAINING PROTEIN"/>
    <property type="match status" value="1"/>
</dbReference>
<gene>
    <name evidence="6" type="ORF">SAMN04488056_108182</name>
</gene>
<evidence type="ECO:0000313" key="7">
    <source>
        <dbReference type="Proteomes" id="UP000199236"/>
    </source>
</evidence>
<dbReference type="SMART" id="SM00448">
    <property type="entry name" value="REC"/>
    <property type="match status" value="2"/>
</dbReference>
<feature type="modified residue" description="4-aspartylphosphate" evidence="4">
    <location>
        <position position="72"/>
    </location>
</feature>
<feature type="domain" description="Response regulatory" evidence="5">
    <location>
        <begin position="145"/>
        <end position="261"/>
    </location>
</feature>
<evidence type="ECO:0000256" key="3">
    <source>
        <dbReference type="ARBA" id="ARBA00023163"/>
    </source>
</evidence>
<dbReference type="CDD" id="cd00156">
    <property type="entry name" value="REC"/>
    <property type="match status" value="1"/>
</dbReference>
<dbReference type="Gene3D" id="3.40.50.2300">
    <property type="match status" value="2"/>
</dbReference>
<dbReference type="SUPFAM" id="SSF52172">
    <property type="entry name" value="CheY-like"/>
    <property type="match status" value="2"/>
</dbReference>
<dbReference type="InterPro" id="IPR011006">
    <property type="entry name" value="CheY-like_superfamily"/>
</dbReference>
<keyword evidence="2" id="KW-0805">Transcription regulation</keyword>
<feature type="domain" description="Response regulatory" evidence="5">
    <location>
        <begin position="19"/>
        <end position="138"/>
    </location>
</feature>
<proteinExistence type="predicted"/>
<dbReference type="STRING" id="655353.SAMN04488056_108182"/>
<organism evidence="6 7">
    <name type="scientific">Cohaesibacter marisflavi</name>
    <dbReference type="NCBI Taxonomy" id="655353"/>
    <lineage>
        <taxon>Bacteria</taxon>
        <taxon>Pseudomonadati</taxon>
        <taxon>Pseudomonadota</taxon>
        <taxon>Alphaproteobacteria</taxon>
        <taxon>Hyphomicrobiales</taxon>
        <taxon>Cohaesibacteraceae</taxon>
    </lineage>
</organism>
<dbReference type="EMBL" id="FOVR01000008">
    <property type="protein sequence ID" value="SFO58203.1"/>
    <property type="molecule type" value="Genomic_DNA"/>
</dbReference>
<keyword evidence="3" id="KW-0804">Transcription</keyword>
<keyword evidence="7" id="KW-1185">Reference proteome</keyword>
<sequence length="289" mass="32412">MISPKKVQQEPHVLHKMLRVLVADDSAITRDVIRRGILAFKNDHYLDVTFVADGAEALKVLKSKKIDVAFIDIHMPGLTGPQLVSELPNTVSKECLTIAISGRMDEKSEAVLKEFGAYHFMQKPFKAQDAADVFMTYIVMTQTYRILVVDDSATMRKLTKKILGKSRFGFEVIEADSARTALQAIVAERPNLILTDFHMPDVDGLELAGMIRSVSERIGIYMMSTSDTDHLERSAAFVGITGFLKKPFTAADIDSIMHKRLDLDTPKFGKTRPMFTFLERPVNSNQVFI</sequence>
<reference evidence="6 7" key="1">
    <citation type="submission" date="2016-10" db="EMBL/GenBank/DDBJ databases">
        <authorList>
            <person name="de Groot N.N."/>
        </authorList>
    </citation>
    <scope>NUCLEOTIDE SEQUENCE [LARGE SCALE GENOMIC DNA]</scope>
    <source>
        <strain evidence="6 7">CGMCC 1.9157</strain>
    </source>
</reference>
<dbReference type="PROSITE" id="PS50110">
    <property type="entry name" value="RESPONSE_REGULATORY"/>
    <property type="match status" value="2"/>
</dbReference>
<evidence type="ECO:0000313" key="6">
    <source>
        <dbReference type="EMBL" id="SFO58203.1"/>
    </source>
</evidence>
<evidence type="ECO:0000256" key="4">
    <source>
        <dbReference type="PROSITE-ProRule" id="PRU00169"/>
    </source>
</evidence>
<dbReference type="Pfam" id="PF00072">
    <property type="entry name" value="Response_reg"/>
    <property type="match status" value="2"/>
</dbReference>
<keyword evidence="1 4" id="KW-0597">Phosphoprotein</keyword>
<name>A0A1I5ICG8_9HYPH</name>
<dbReference type="AlphaFoldDB" id="A0A1I5ICG8"/>
<dbReference type="InterPro" id="IPR001789">
    <property type="entry name" value="Sig_transdc_resp-reg_receiver"/>
</dbReference>
<protein>
    <submittedName>
        <fullName evidence="6">Response regulator receiver domain-containing protein</fullName>
    </submittedName>
</protein>
<evidence type="ECO:0000259" key="5">
    <source>
        <dbReference type="PROSITE" id="PS50110"/>
    </source>
</evidence>
<evidence type="ECO:0000256" key="1">
    <source>
        <dbReference type="ARBA" id="ARBA00022553"/>
    </source>
</evidence>
<dbReference type="PANTHER" id="PTHR44591">
    <property type="entry name" value="STRESS RESPONSE REGULATOR PROTEIN 1"/>
    <property type="match status" value="1"/>
</dbReference>
<feature type="modified residue" description="4-aspartylphosphate" evidence="4">
    <location>
        <position position="196"/>
    </location>
</feature>